<dbReference type="Proteomes" id="UP000030764">
    <property type="component" value="Unassembled WGS sequence"/>
</dbReference>
<evidence type="ECO:0000313" key="3">
    <source>
        <dbReference type="Proteomes" id="UP000030764"/>
    </source>
</evidence>
<reference evidence="2 3" key="1">
    <citation type="journal article" date="2014" name="Nat. Genet.">
        <title>Genome and transcriptome of the porcine whipworm Trichuris suis.</title>
        <authorList>
            <person name="Jex A.R."/>
            <person name="Nejsum P."/>
            <person name="Schwarz E.M."/>
            <person name="Hu L."/>
            <person name="Young N.D."/>
            <person name="Hall R.S."/>
            <person name="Korhonen P.K."/>
            <person name="Liao S."/>
            <person name="Thamsborg S."/>
            <person name="Xia J."/>
            <person name="Xu P."/>
            <person name="Wang S."/>
            <person name="Scheerlinck J.P."/>
            <person name="Hofmann A."/>
            <person name="Sternberg P.W."/>
            <person name="Wang J."/>
            <person name="Gasser R.B."/>
        </authorList>
    </citation>
    <scope>NUCLEOTIDE SEQUENCE [LARGE SCALE GENOMIC DNA]</scope>
    <source>
        <strain evidence="2">DCEP-RM93F</strain>
        <strain evidence="1">DCEP-RM93M</strain>
    </source>
</reference>
<dbReference type="AlphaFoldDB" id="A0A085NT83"/>
<evidence type="ECO:0000313" key="2">
    <source>
        <dbReference type="EMBL" id="KFD72679.1"/>
    </source>
</evidence>
<accession>A0A085NT83</accession>
<keyword evidence="3" id="KW-1185">Reference proteome</keyword>
<sequence>MQHLPCKNQDQFIQLAKHIIIPAAVRHKSSSSNKVVYNGSVYGSRTTSKFLKDVVIDFTFFQIPKPQIRYGRVKINVKFLYHIMAPKEDKHNCLRPVHPPIVGVAKVATLGQVSQRIRRRAKLRLRKSKPR</sequence>
<dbReference type="EMBL" id="KL367476">
    <property type="protein sequence ID" value="KFD72679.1"/>
    <property type="molecule type" value="Genomic_DNA"/>
</dbReference>
<evidence type="ECO:0000313" key="1">
    <source>
        <dbReference type="EMBL" id="KFD57295.1"/>
    </source>
</evidence>
<protein>
    <submittedName>
        <fullName evidence="2">Uncharacterized protein</fullName>
    </submittedName>
</protein>
<organism evidence="2">
    <name type="scientific">Trichuris suis</name>
    <name type="common">pig whipworm</name>
    <dbReference type="NCBI Taxonomy" id="68888"/>
    <lineage>
        <taxon>Eukaryota</taxon>
        <taxon>Metazoa</taxon>
        <taxon>Ecdysozoa</taxon>
        <taxon>Nematoda</taxon>
        <taxon>Enoplea</taxon>
        <taxon>Dorylaimia</taxon>
        <taxon>Trichinellida</taxon>
        <taxon>Trichuridae</taxon>
        <taxon>Trichuris</taxon>
    </lineage>
</organism>
<proteinExistence type="predicted"/>
<dbReference type="EMBL" id="KL363189">
    <property type="protein sequence ID" value="KFD57295.1"/>
    <property type="molecule type" value="Genomic_DNA"/>
</dbReference>
<dbReference type="Proteomes" id="UP000030758">
    <property type="component" value="Unassembled WGS sequence"/>
</dbReference>
<gene>
    <name evidence="1" type="ORF">M513_01806</name>
    <name evidence="2" type="ORF">M514_01806</name>
</gene>
<name>A0A085NT83_9BILA</name>